<evidence type="ECO:0000313" key="3">
    <source>
        <dbReference type="EnsemblProtists" id="EOD30550"/>
    </source>
</evidence>
<keyword evidence="2" id="KW-0812">Transmembrane</keyword>
<sequence length="559" mass="61314">MKFGAKIKSRVAALEAFISRDAFIDYDGLKRIIDDGMNESSKRLTWRREFHELYLEEIRRVRSFLEGQAQGHFIADVFGSHSKARVPLNVLLDFVELNKAGFDKITKKFDKIACYLHVRWKLLGVSIDTKDELIDHLRMRNAVMHRTAVGLLSSIAIDVESRGSALYASVSHSSRVELAELPDIAVVAMPWHASLILGAGWPFILLAWLSGHTGLVVVVLLCAAAAAVVTSAPPPPEPASGLSWGWWTFLAICSFANAELRWCALLYVAGCGIRAVWPRIDVERVCFFDSPLSVTLVGRAVATVAELCLAHQLGLVFGRLGADLESPALVGLLHLTDTARRAHVRCCEATRGLGRACFPLIFVAQCCCWCGITTTRQVWHGLEESIWAALAAGMLPALLFVGSCCGALAGRPASAELCSSRGDSGGPLLAAPLRVAIPAGLGATQRFARVGSVCSVTFVAFMVSVDIPMYLARWRADEERGHAYLSVWEGLVDSMRCDRISRDWAVWQEDVPWMSAYFTACVWASLWIAWAAPTLELPCDDDDDEEEEEASSSSKEKRS</sequence>
<reference evidence="3" key="2">
    <citation type="submission" date="2024-10" db="UniProtKB">
        <authorList>
            <consortium name="EnsemblProtists"/>
        </authorList>
    </citation>
    <scope>IDENTIFICATION</scope>
</reference>
<proteinExistence type="predicted"/>
<evidence type="ECO:0000256" key="2">
    <source>
        <dbReference type="SAM" id="Phobius"/>
    </source>
</evidence>
<feature type="transmembrane region" description="Helical" evidence="2">
    <location>
        <begin position="244"/>
        <end position="269"/>
    </location>
</feature>
<keyword evidence="2" id="KW-0472">Membrane</keyword>
<dbReference type="HOGENOM" id="CLU_487857_0_0_1"/>
<evidence type="ECO:0000313" key="4">
    <source>
        <dbReference type="Proteomes" id="UP000013827"/>
    </source>
</evidence>
<evidence type="ECO:0008006" key="5">
    <source>
        <dbReference type="Google" id="ProtNLM"/>
    </source>
</evidence>
<name>A0A0D3K465_EMIH1</name>
<dbReference type="EnsemblProtists" id="EOD30550">
    <property type="protein sequence ID" value="EOD30550"/>
    <property type="gene ID" value="EMIHUDRAFT_456534"/>
</dbReference>
<feature type="compositionally biased region" description="Acidic residues" evidence="1">
    <location>
        <begin position="539"/>
        <end position="550"/>
    </location>
</feature>
<keyword evidence="4" id="KW-1185">Reference proteome</keyword>
<dbReference type="RefSeq" id="XP_005782979.1">
    <property type="nucleotide sequence ID" value="XM_005782922.1"/>
</dbReference>
<dbReference type="CDD" id="cd14447">
    <property type="entry name" value="SPX"/>
    <property type="match status" value="1"/>
</dbReference>
<dbReference type="eggNOG" id="ENOG502SG2S">
    <property type="taxonomic scope" value="Eukaryota"/>
</dbReference>
<evidence type="ECO:0000256" key="1">
    <source>
        <dbReference type="SAM" id="MobiDB-lite"/>
    </source>
</evidence>
<keyword evidence="2" id="KW-1133">Transmembrane helix</keyword>
<dbReference type="GeneID" id="17275823"/>
<organism evidence="3 4">
    <name type="scientific">Emiliania huxleyi (strain CCMP1516)</name>
    <dbReference type="NCBI Taxonomy" id="280463"/>
    <lineage>
        <taxon>Eukaryota</taxon>
        <taxon>Haptista</taxon>
        <taxon>Haptophyta</taxon>
        <taxon>Prymnesiophyceae</taxon>
        <taxon>Isochrysidales</taxon>
        <taxon>Noelaerhabdaceae</taxon>
        <taxon>Emiliania</taxon>
    </lineage>
</organism>
<dbReference type="Proteomes" id="UP000013827">
    <property type="component" value="Unassembled WGS sequence"/>
</dbReference>
<reference evidence="4" key="1">
    <citation type="journal article" date="2013" name="Nature">
        <title>Pan genome of the phytoplankton Emiliania underpins its global distribution.</title>
        <authorList>
            <person name="Read B.A."/>
            <person name="Kegel J."/>
            <person name="Klute M.J."/>
            <person name="Kuo A."/>
            <person name="Lefebvre S.C."/>
            <person name="Maumus F."/>
            <person name="Mayer C."/>
            <person name="Miller J."/>
            <person name="Monier A."/>
            <person name="Salamov A."/>
            <person name="Young J."/>
            <person name="Aguilar M."/>
            <person name="Claverie J.M."/>
            <person name="Frickenhaus S."/>
            <person name="Gonzalez K."/>
            <person name="Herman E.K."/>
            <person name="Lin Y.C."/>
            <person name="Napier J."/>
            <person name="Ogata H."/>
            <person name="Sarno A.F."/>
            <person name="Shmutz J."/>
            <person name="Schroeder D."/>
            <person name="de Vargas C."/>
            <person name="Verret F."/>
            <person name="von Dassow P."/>
            <person name="Valentin K."/>
            <person name="Van de Peer Y."/>
            <person name="Wheeler G."/>
            <person name="Dacks J.B."/>
            <person name="Delwiche C.F."/>
            <person name="Dyhrman S.T."/>
            <person name="Glockner G."/>
            <person name="John U."/>
            <person name="Richards T."/>
            <person name="Worden A.Z."/>
            <person name="Zhang X."/>
            <person name="Grigoriev I.V."/>
            <person name="Allen A.E."/>
            <person name="Bidle K."/>
            <person name="Borodovsky M."/>
            <person name="Bowler C."/>
            <person name="Brownlee C."/>
            <person name="Cock J.M."/>
            <person name="Elias M."/>
            <person name="Gladyshev V.N."/>
            <person name="Groth M."/>
            <person name="Guda C."/>
            <person name="Hadaegh A."/>
            <person name="Iglesias-Rodriguez M.D."/>
            <person name="Jenkins J."/>
            <person name="Jones B.M."/>
            <person name="Lawson T."/>
            <person name="Leese F."/>
            <person name="Lindquist E."/>
            <person name="Lobanov A."/>
            <person name="Lomsadze A."/>
            <person name="Malik S.B."/>
            <person name="Marsh M.E."/>
            <person name="Mackinder L."/>
            <person name="Mock T."/>
            <person name="Mueller-Roeber B."/>
            <person name="Pagarete A."/>
            <person name="Parker M."/>
            <person name="Probert I."/>
            <person name="Quesneville H."/>
            <person name="Raines C."/>
            <person name="Rensing S.A."/>
            <person name="Riano-Pachon D.M."/>
            <person name="Richier S."/>
            <person name="Rokitta S."/>
            <person name="Shiraiwa Y."/>
            <person name="Soanes D.M."/>
            <person name="van der Giezen M."/>
            <person name="Wahlund T.M."/>
            <person name="Williams B."/>
            <person name="Wilson W."/>
            <person name="Wolfe G."/>
            <person name="Wurch L.L."/>
        </authorList>
    </citation>
    <scope>NUCLEOTIDE SEQUENCE</scope>
</reference>
<dbReference type="KEGG" id="ehx:EMIHUDRAFT_456534"/>
<feature type="transmembrane region" description="Helical" evidence="2">
    <location>
        <begin position="188"/>
        <end position="208"/>
    </location>
</feature>
<feature type="transmembrane region" description="Helical" evidence="2">
    <location>
        <begin position="386"/>
        <end position="409"/>
    </location>
</feature>
<feature type="region of interest" description="Disordered" evidence="1">
    <location>
        <begin position="539"/>
        <end position="559"/>
    </location>
</feature>
<feature type="transmembrane region" description="Helical" evidence="2">
    <location>
        <begin position="215"/>
        <end position="232"/>
    </location>
</feature>
<feature type="transmembrane region" description="Helical" evidence="2">
    <location>
        <begin position="450"/>
        <end position="472"/>
    </location>
</feature>
<accession>A0A0D3K465</accession>
<dbReference type="PaxDb" id="2903-EOD30550"/>
<protein>
    <recommendedName>
        <fullName evidence="5">SPX domain-containing protein</fullName>
    </recommendedName>
</protein>
<dbReference type="AlphaFoldDB" id="A0A0D3K465"/>